<evidence type="ECO:0000256" key="1">
    <source>
        <dbReference type="SAM" id="SignalP"/>
    </source>
</evidence>
<evidence type="ECO:0000313" key="3">
    <source>
        <dbReference type="Proteomes" id="UP000263013"/>
    </source>
</evidence>
<organism evidence="2 3">
    <name type="scientific">Meiothermus taiwanensis WR-220</name>
    <dbReference type="NCBI Taxonomy" id="1339250"/>
    <lineage>
        <taxon>Bacteria</taxon>
        <taxon>Thermotogati</taxon>
        <taxon>Deinococcota</taxon>
        <taxon>Deinococci</taxon>
        <taxon>Thermales</taxon>
        <taxon>Thermaceae</taxon>
        <taxon>Meiothermus</taxon>
    </lineage>
</organism>
<name>A0ABN5LXH6_9DEIN</name>
<gene>
    <name evidence="2" type="ORF">Mtai_v1c14460</name>
</gene>
<keyword evidence="3" id="KW-1185">Reference proteome</keyword>
<dbReference type="RefSeq" id="WP_187388513.1">
    <property type="nucleotide sequence ID" value="NZ_CP021130.1"/>
</dbReference>
<dbReference type="Proteomes" id="UP000263013">
    <property type="component" value="Chromosome"/>
</dbReference>
<keyword evidence="1" id="KW-0732">Signal</keyword>
<evidence type="ECO:0000313" key="2">
    <source>
        <dbReference type="EMBL" id="AWR86688.1"/>
    </source>
</evidence>
<feature type="chain" id="PRO_5045312325" evidence="1">
    <location>
        <begin position="24"/>
        <end position="287"/>
    </location>
</feature>
<proteinExistence type="predicted"/>
<protein>
    <submittedName>
        <fullName evidence="2">Uncharacterized protein</fullName>
    </submittedName>
</protein>
<feature type="signal peptide" evidence="1">
    <location>
        <begin position="1"/>
        <end position="23"/>
    </location>
</feature>
<reference evidence="2 3" key="1">
    <citation type="submission" date="2017-05" db="EMBL/GenBank/DDBJ databases">
        <title>Complete genome sequence of Meiothermus taiwanensis WR-220.</title>
        <authorList>
            <person name="Wu W.-L."/>
            <person name="Lo W.-S."/>
            <person name="Kuo C.-H."/>
            <person name="Wu S.-H."/>
        </authorList>
    </citation>
    <scope>NUCLEOTIDE SEQUENCE [LARGE SCALE GENOMIC DNA]</scope>
    <source>
        <strain evidence="2 3">WR-220</strain>
    </source>
</reference>
<dbReference type="EMBL" id="CP021130">
    <property type="protein sequence ID" value="AWR86688.1"/>
    <property type="molecule type" value="Genomic_DNA"/>
</dbReference>
<sequence>MRKSLALLPFLFLWAFAQQVNLAKPEGPVVEATVASINATLRIQGCARDQEGKVVCAVQIQSTARTNQQVAISHQGVRVISARGFSYPGYLSVDGGQLEATRSVFALPAGGRATGKLVFPNVPKEETFLSALYLSAVEFRGIPIGQAPAPQVQAPAATPAAQTPTAEPWKRFVVGPFTFELVKGPYSECCNYYVFEYQATSSSDARLQIRFDSARTIVEGGIQGRSGYWRVSGGNADFIAGIPLKVLVYLNTGENVAGKDILYTEFEVFDGKDWQKLVWRNIPTPKQ</sequence>
<accession>A0ABN5LXH6</accession>